<dbReference type="Proteomes" id="UP000292781">
    <property type="component" value="Unassembled WGS sequence"/>
</dbReference>
<proteinExistence type="predicted"/>
<accession>A0A4Q9VTD0</accession>
<sequence>MIGLAMASAAGIAYALLYDRFQGEKTAQKRVGRIVDPATKVEEIAGRKRSLQDALKDFEDKQKALEERSKRPPLSLRLTRAGLSWTKKTYILVSIGIGVGVAMGAFVLSGNPFVGLGAAVVGFLGLPSWLIDHLAKRRQKAFVDELPTAVDLIVRGIRSGLPLGDCLRMVATETKDPVRWEFRQIIESQQLGLPVGEACQKLYERVPVQEANFFGIVIAIQQKAGGNLSEALANLSKVIRDRKKMKAKIIAMSMEAKSSAGIIGSLPLIVGGLVYLTSPNYIMLLFRTTAGNVILVGSGLVMLVGILVMKKMISFDF</sequence>
<evidence type="ECO:0000259" key="8">
    <source>
        <dbReference type="Pfam" id="PF00482"/>
    </source>
</evidence>
<keyword evidence="5 7" id="KW-0472">Membrane</keyword>
<feature type="transmembrane region" description="Helical" evidence="7">
    <location>
        <begin position="89"/>
        <end position="107"/>
    </location>
</feature>
<dbReference type="GO" id="GO:0005886">
    <property type="term" value="C:plasma membrane"/>
    <property type="evidence" value="ECO:0007669"/>
    <property type="project" value="UniProtKB-SubCell"/>
</dbReference>
<dbReference type="AlphaFoldDB" id="A0A4Q9VTD0"/>
<keyword evidence="2" id="KW-1003">Cell membrane</keyword>
<comment type="caution">
    <text evidence="9">The sequence shown here is derived from an EMBL/GenBank/DDBJ whole genome shotgun (WGS) entry which is preliminary data.</text>
</comment>
<evidence type="ECO:0000256" key="4">
    <source>
        <dbReference type="ARBA" id="ARBA00022989"/>
    </source>
</evidence>
<keyword evidence="10" id="KW-1185">Reference proteome</keyword>
<name>A0A4Q9VTD0_9HYPH</name>
<protein>
    <submittedName>
        <fullName evidence="9">Type II secretion system F family protein</fullName>
    </submittedName>
</protein>
<comment type="subcellular location">
    <subcellularLocation>
        <location evidence="1">Cell membrane</location>
        <topology evidence="1">Multi-pass membrane protein</topology>
    </subcellularLocation>
</comment>
<evidence type="ECO:0000313" key="10">
    <source>
        <dbReference type="Proteomes" id="UP000292781"/>
    </source>
</evidence>
<feature type="transmembrane region" description="Helical" evidence="7">
    <location>
        <begin position="113"/>
        <end position="131"/>
    </location>
</feature>
<evidence type="ECO:0000256" key="5">
    <source>
        <dbReference type="ARBA" id="ARBA00023136"/>
    </source>
</evidence>
<keyword evidence="6" id="KW-0175">Coiled coil</keyword>
<evidence type="ECO:0000313" key="9">
    <source>
        <dbReference type="EMBL" id="TBW39307.1"/>
    </source>
</evidence>
<feature type="transmembrane region" description="Helical" evidence="7">
    <location>
        <begin position="258"/>
        <end position="277"/>
    </location>
</feature>
<feature type="coiled-coil region" evidence="6">
    <location>
        <begin position="41"/>
        <end position="68"/>
    </location>
</feature>
<dbReference type="Gene3D" id="1.20.81.30">
    <property type="entry name" value="Type II secretion system (T2SS), domain F"/>
    <property type="match status" value="1"/>
</dbReference>
<evidence type="ECO:0000256" key="1">
    <source>
        <dbReference type="ARBA" id="ARBA00004651"/>
    </source>
</evidence>
<evidence type="ECO:0000256" key="3">
    <source>
        <dbReference type="ARBA" id="ARBA00022692"/>
    </source>
</evidence>
<feature type="domain" description="Type II secretion system protein GspF" evidence="8">
    <location>
        <begin position="151"/>
        <end position="274"/>
    </location>
</feature>
<evidence type="ECO:0000256" key="2">
    <source>
        <dbReference type="ARBA" id="ARBA00022475"/>
    </source>
</evidence>
<evidence type="ECO:0000256" key="6">
    <source>
        <dbReference type="SAM" id="Coils"/>
    </source>
</evidence>
<dbReference type="OrthoDB" id="9803381at2"/>
<reference evidence="9 10" key="1">
    <citation type="submission" date="2019-02" db="EMBL/GenBank/DDBJ databases">
        <title>Siculibacillus lacustris gen. nov., sp. nov., a new rosette-forming bacterium isolated from a freshwater crater lake (Lake St. Ana, Romania).</title>
        <authorList>
            <person name="Felfoldi T."/>
            <person name="Marton Z."/>
            <person name="Szabo A."/>
            <person name="Mentes A."/>
            <person name="Boka K."/>
            <person name="Marialigeti K."/>
            <person name="Mathe I."/>
            <person name="Koncz M."/>
            <person name="Schumann P."/>
            <person name="Toth E."/>
        </authorList>
    </citation>
    <scope>NUCLEOTIDE SEQUENCE [LARGE SCALE GENOMIC DNA]</scope>
    <source>
        <strain evidence="9 10">SA-279</strain>
    </source>
</reference>
<organism evidence="9 10">
    <name type="scientific">Siculibacillus lacustris</name>
    <dbReference type="NCBI Taxonomy" id="1549641"/>
    <lineage>
        <taxon>Bacteria</taxon>
        <taxon>Pseudomonadati</taxon>
        <taxon>Pseudomonadota</taxon>
        <taxon>Alphaproteobacteria</taxon>
        <taxon>Hyphomicrobiales</taxon>
        <taxon>Ancalomicrobiaceae</taxon>
        <taxon>Siculibacillus</taxon>
    </lineage>
</organism>
<dbReference type="Pfam" id="PF00482">
    <property type="entry name" value="T2SSF"/>
    <property type="match status" value="1"/>
</dbReference>
<keyword evidence="3 7" id="KW-0812">Transmembrane</keyword>
<keyword evidence="4 7" id="KW-1133">Transmembrane helix</keyword>
<dbReference type="PANTHER" id="PTHR35007:SF1">
    <property type="entry name" value="PILUS ASSEMBLY PROTEIN"/>
    <property type="match status" value="1"/>
</dbReference>
<dbReference type="EMBL" id="SJFN01000008">
    <property type="protein sequence ID" value="TBW39307.1"/>
    <property type="molecule type" value="Genomic_DNA"/>
</dbReference>
<evidence type="ECO:0000256" key="7">
    <source>
        <dbReference type="SAM" id="Phobius"/>
    </source>
</evidence>
<dbReference type="PANTHER" id="PTHR35007">
    <property type="entry name" value="INTEGRAL MEMBRANE PROTEIN-RELATED"/>
    <property type="match status" value="1"/>
</dbReference>
<dbReference type="InterPro" id="IPR018076">
    <property type="entry name" value="T2SS_GspF_dom"/>
</dbReference>
<dbReference type="InterPro" id="IPR042094">
    <property type="entry name" value="T2SS_GspF_sf"/>
</dbReference>
<gene>
    <name evidence="9" type="ORF">EYW49_06945</name>
</gene>
<feature type="transmembrane region" description="Helical" evidence="7">
    <location>
        <begin position="289"/>
        <end position="309"/>
    </location>
</feature>